<organism evidence="1 2">
    <name type="scientific">Liparis tanakae</name>
    <name type="common">Tanaka's snailfish</name>
    <dbReference type="NCBI Taxonomy" id="230148"/>
    <lineage>
        <taxon>Eukaryota</taxon>
        <taxon>Metazoa</taxon>
        <taxon>Chordata</taxon>
        <taxon>Craniata</taxon>
        <taxon>Vertebrata</taxon>
        <taxon>Euteleostomi</taxon>
        <taxon>Actinopterygii</taxon>
        <taxon>Neopterygii</taxon>
        <taxon>Teleostei</taxon>
        <taxon>Neoteleostei</taxon>
        <taxon>Acanthomorphata</taxon>
        <taxon>Eupercaria</taxon>
        <taxon>Perciformes</taxon>
        <taxon>Cottioidei</taxon>
        <taxon>Cottales</taxon>
        <taxon>Liparidae</taxon>
        <taxon>Liparis</taxon>
    </lineage>
</organism>
<proteinExistence type="predicted"/>
<dbReference type="AlphaFoldDB" id="A0A4Z2ID08"/>
<sequence>MRHGASPQRHQRAAAMTGRCETGLQADTPAATGRGGEGMEREGVLASSVDSMIDGQGLGPCAKRRYRTPHSQLIVPKLYITYPQMTTLWKLKPWELQPEKAFCPPGSELGISLQSPVKAQRTHYAMKEH</sequence>
<reference evidence="1 2" key="1">
    <citation type="submission" date="2019-03" db="EMBL/GenBank/DDBJ databases">
        <title>First draft genome of Liparis tanakae, snailfish: a comprehensive survey of snailfish specific genes.</title>
        <authorList>
            <person name="Kim W."/>
            <person name="Song I."/>
            <person name="Jeong J.-H."/>
            <person name="Kim D."/>
            <person name="Kim S."/>
            <person name="Ryu S."/>
            <person name="Song J.Y."/>
            <person name="Lee S.K."/>
        </authorList>
    </citation>
    <scope>NUCLEOTIDE SEQUENCE [LARGE SCALE GENOMIC DNA]</scope>
    <source>
        <tissue evidence="1">Muscle</tissue>
    </source>
</reference>
<comment type="caution">
    <text evidence="1">The sequence shown here is derived from an EMBL/GenBank/DDBJ whole genome shotgun (WGS) entry which is preliminary data.</text>
</comment>
<evidence type="ECO:0000313" key="1">
    <source>
        <dbReference type="EMBL" id="TNN75302.1"/>
    </source>
</evidence>
<accession>A0A4Z2ID08</accession>
<evidence type="ECO:0000313" key="2">
    <source>
        <dbReference type="Proteomes" id="UP000314294"/>
    </source>
</evidence>
<keyword evidence="2" id="KW-1185">Reference proteome</keyword>
<gene>
    <name evidence="1" type="ORF">EYF80_014539</name>
</gene>
<name>A0A4Z2ID08_9TELE</name>
<dbReference type="EMBL" id="SRLO01000105">
    <property type="protein sequence ID" value="TNN75302.1"/>
    <property type="molecule type" value="Genomic_DNA"/>
</dbReference>
<protein>
    <submittedName>
        <fullName evidence="1">Uncharacterized protein</fullName>
    </submittedName>
</protein>
<dbReference type="Proteomes" id="UP000314294">
    <property type="component" value="Unassembled WGS sequence"/>
</dbReference>